<dbReference type="InterPro" id="IPR003594">
    <property type="entry name" value="HATPase_dom"/>
</dbReference>
<evidence type="ECO:0000256" key="11">
    <source>
        <dbReference type="ARBA" id="ARBA00022777"/>
    </source>
</evidence>
<dbReference type="PANTHER" id="PTHR44936">
    <property type="entry name" value="SENSOR PROTEIN CREC"/>
    <property type="match status" value="1"/>
</dbReference>
<dbReference type="CDD" id="cd00075">
    <property type="entry name" value="HATPase"/>
    <property type="match status" value="1"/>
</dbReference>
<evidence type="ECO:0000256" key="23">
    <source>
        <dbReference type="SAM" id="Phobius"/>
    </source>
</evidence>
<gene>
    <name evidence="26" type="ORF">IW245_000930</name>
</gene>
<feature type="transmembrane region" description="Helical" evidence="23">
    <location>
        <begin position="158"/>
        <end position="180"/>
    </location>
</feature>
<dbReference type="SMART" id="SM00387">
    <property type="entry name" value="HATPase_c"/>
    <property type="match status" value="1"/>
</dbReference>
<name>A0A8J7KIU4_9ACTN</name>
<keyword evidence="27" id="KW-1185">Reference proteome</keyword>
<evidence type="ECO:0000256" key="7">
    <source>
        <dbReference type="ARBA" id="ARBA00022553"/>
    </source>
</evidence>
<keyword evidence="15" id="KW-0904">Protein phosphatase</keyword>
<evidence type="ECO:0000256" key="10">
    <source>
        <dbReference type="ARBA" id="ARBA00022741"/>
    </source>
</evidence>
<keyword evidence="9 23" id="KW-0812">Transmembrane</keyword>
<keyword evidence="6" id="KW-1003">Cell membrane</keyword>
<keyword evidence="10" id="KW-0547">Nucleotide-binding</keyword>
<dbReference type="CDD" id="cd06225">
    <property type="entry name" value="HAMP"/>
    <property type="match status" value="1"/>
</dbReference>
<dbReference type="EMBL" id="JADOUF010000001">
    <property type="protein sequence ID" value="MBG6134736.1"/>
    <property type="molecule type" value="Genomic_DNA"/>
</dbReference>
<comment type="cofactor">
    <cofactor evidence="3">
        <name>Mg(2+)</name>
        <dbReference type="ChEBI" id="CHEBI:18420"/>
    </cofactor>
</comment>
<keyword evidence="12" id="KW-0378">Hydrolase</keyword>
<dbReference type="GO" id="GO:0005524">
    <property type="term" value="F:ATP binding"/>
    <property type="evidence" value="ECO:0007669"/>
    <property type="project" value="UniProtKB-KW"/>
</dbReference>
<evidence type="ECO:0000256" key="8">
    <source>
        <dbReference type="ARBA" id="ARBA00022679"/>
    </source>
</evidence>
<evidence type="ECO:0000313" key="27">
    <source>
        <dbReference type="Proteomes" id="UP000622552"/>
    </source>
</evidence>
<dbReference type="Pfam" id="PF00672">
    <property type="entry name" value="HAMP"/>
    <property type="match status" value="1"/>
</dbReference>
<evidence type="ECO:0000256" key="12">
    <source>
        <dbReference type="ARBA" id="ARBA00022801"/>
    </source>
</evidence>
<comment type="caution">
    <text evidence="26">The sequence shown here is derived from an EMBL/GenBank/DDBJ whole genome shotgun (WGS) entry which is preliminary data.</text>
</comment>
<keyword evidence="14" id="KW-0460">Magnesium</keyword>
<dbReference type="AlphaFoldDB" id="A0A8J7KIU4"/>
<dbReference type="InterPro" id="IPR050980">
    <property type="entry name" value="2C_sensor_his_kinase"/>
</dbReference>
<evidence type="ECO:0000256" key="16">
    <source>
        <dbReference type="ARBA" id="ARBA00022989"/>
    </source>
</evidence>
<dbReference type="InterPro" id="IPR005467">
    <property type="entry name" value="His_kinase_dom"/>
</dbReference>
<dbReference type="RefSeq" id="WP_197001930.1">
    <property type="nucleotide sequence ID" value="NZ_BONS01000023.1"/>
</dbReference>
<feature type="domain" description="HAMP" evidence="25">
    <location>
        <begin position="181"/>
        <end position="234"/>
    </location>
</feature>
<dbReference type="Pfam" id="PF00512">
    <property type="entry name" value="HisKA"/>
    <property type="match status" value="1"/>
</dbReference>
<dbReference type="Pfam" id="PF02518">
    <property type="entry name" value="HATPase_c"/>
    <property type="match status" value="1"/>
</dbReference>
<dbReference type="SUPFAM" id="SSF55874">
    <property type="entry name" value="ATPase domain of HSP90 chaperone/DNA topoisomerase II/histidine kinase"/>
    <property type="match status" value="1"/>
</dbReference>
<dbReference type="InterPro" id="IPR003661">
    <property type="entry name" value="HisK_dim/P_dom"/>
</dbReference>
<evidence type="ECO:0000256" key="18">
    <source>
        <dbReference type="ARBA" id="ARBA00023016"/>
    </source>
</evidence>
<evidence type="ECO:0000256" key="14">
    <source>
        <dbReference type="ARBA" id="ARBA00022842"/>
    </source>
</evidence>
<keyword evidence="8" id="KW-0808">Transferase</keyword>
<dbReference type="Proteomes" id="UP000622552">
    <property type="component" value="Unassembled WGS sequence"/>
</dbReference>
<dbReference type="InterPro" id="IPR036890">
    <property type="entry name" value="HATPase_C_sf"/>
</dbReference>
<dbReference type="Gene3D" id="6.10.340.10">
    <property type="match status" value="1"/>
</dbReference>
<evidence type="ECO:0000256" key="9">
    <source>
        <dbReference type="ARBA" id="ARBA00022692"/>
    </source>
</evidence>
<evidence type="ECO:0000256" key="1">
    <source>
        <dbReference type="ARBA" id="ARBA00000085"/>
    </source>
</evidence>
<keyword evidence="17" id="KW-0902">Two-component regulatory system</keyword>
<dbReference type="PROSITE" id="PS50109">
    <property type="entry name" value="HIS_KIN"/>
    <property type="match status" value="1"/>
</dbReference>
<keyword evidence="23" id="KW-0472">Membrane</keyword>
<dbReference type="GO" id="GO:0000155">
    <property type="term" value="F:phosphorelay sensor kinase activity"/>
    <property type="evidence" value="ECO:0007669"/>
    <property type="project" value="InterPro"/>
</dbReference>
<dbReference type="InterPro" id="IPR003660">
    <property type="entry name" value="HAMP_dom"/>
</dbReference>
<accession>A0A8J7KIU4</accession>
<keyword evidence="19" id="KW-0843">Virulence</keyword>
<dbReference type="InterPro" id="IPR036097">
    <property type="entry name" value="HisK_dim/P_sf"/>
</dbReference>
<evidence type="ECO:0000256" key="13">
    <source>
        <dbReference type="ARBA" id="ARBA00022840"/>
    </source>
</evidence>
<evidence type="ECO:0000256" key="3">
    <source>
        <dbReference type="ARBA" id="ARBA00001946"/>
    </source>
</evidence>
<evidence type="ECO:0000313" key="26">
    <source>
        <dbReference type="EMBL" id="MBG6134736.1"/>
    </source>
</evidence>
<dbReference type="PROSITE" id="PS50885">
    <property type="entry name" value="HAMP"/>
    <property type="match status" value="1"/>
</dbReference>
<dbReference type="Gene3D" id="3.30.565.10">
    <property type="entry name" value="Histidine kinase-like ATPase, C-terminal domain"/>
    <property type="match status" value="1"/>
</dbReference>
<dbReference type="GO" id="GO:0005886">
    <property type="term" value="C:plasma membrane"/>
    <property type="evidence" value="ECO:0007669"/>
    <property type="project" value="UniProtKB-SubCell"/>
</dbReference>
<dbReference type="PRINTS" id="PR00344">
    <property type="entry name" value="BCTRLSENSOR"/>
</dbReference>
<evidence type="ECO:0000259" key="24">
    <source>
        <dbReference type="PROSITE" id="PS50109"/>
    </source>
</evidence>
<evidence type="ECO:0000256" key="2">
    <source>
        <dbReference type="ARBA" id="ARBA00001936"/>
    </source>
</evidence>
<proteinExistence type="predicted"/>
<keyword evidence="13" id="KW-0067">ATP-binding</keyword>
<evidence type="ECO:0000259" key="25">
    <source>
        <dbReference type="PROSITE" id="PS50885"/>
    </source>
</evidence>
<sequence length="455" mass="47914">MLLVLVPLLVGLFAALGVPLAAYIAQRETQAVYLDRLADADRFASVADDALRRGRTEALTAELRRYADLYGIDVGLFSVDGRLLGSSGTAPRTDSPAVADGLATALAGYRPDRVDAVWPWRDAPMVVVEPVGRDSGVIAAVVLVSPTGDLRSTILRRWGLLFALGLVPLALVVAAAVPLARWVLRPVRELDSATIAIAAGRLDARAATLTGPPELRRLAGSFNTMAGTVARILRQQRTFVADASHQLRNPLASLRLAVEVLGPHVTPAGREAHADAVAEAGELERVVEALLALTEVEGAAPLVAPQPLADVFAAHVRRWTPQVEAAGMRLVTQIRPGLATHAPPDGLGNVLDELVANAARLSGGTLLRIGAVLDADRVVLTVRDDGGGLTAEERSRAAGRFWRGASHHNLPGTGLGLAICTELVAAWGGELSLHALEPQGLEVRIALPGEKLPDH</sequence>
<dbReference type="SMART" id="SM00388">
    <property type="entry name" value="HisKA"/>
    <property type="match status" value="1"/>
</dbReference>
<dbReference type="SUPFAM" id="SSF47384">
    <property type="entry name" value="Homodimeric domain of signal transducing histidine kinase"/>
    <property type="match status" value="1"/>
</dbReference>
<evidence type="ECO:0000256" key="15">
    <source>
        <dbReference type="ARBA" id="ARBA00022912"/>
    </source>
</evidence>
<keyword evidence="16 23" id="KW-1133">Transmembrane helix</keyword>
<dbReference type="GO" id="GO:0004721">
    <property type="term" value="F:phosphoprotein phosphatase activity"/>
    <property type="evidence" value="ECO:0007669"/>
    <property type="project" value="UniProtKB-KW"/>
</dbReference>
<keyword evidence="18" id="KW-0346">Stress response</keyword>
<dbReference type="SMART" id="SM00304">
    <property type="entry name" value="HAMP"/>
    <property type="match status" value="1"/>
</dbReference>
<protein>
    <recommendedName>
        <fullName evidence="21">Signal transduction histidine-protein kinase/phosphatase MprB</fullName>
        <ecNumber evidence="5">2.7.13.3</ecNumber>
    </recommendedName>
    <alternativeName>
        <fullName evidence="22">Mycobacterial persistence regulator B</fullName>
    </alternativeName>
</protein>
<comment type="subcellular location">
    <subcellularLocation>
        <location evidence="4">Cell membrane</location>
        <topology evidence="4">Multi-pass membrane protein</topology>
    </subcellularLocation>
</comment>
<dbReference type="InterPro" id="IPR004358">
    <property type="entry name" value="Sig_transdc_His_kin-like_C"/>
</dbReference>
<reference evidence="26" key="1">
    <citation type="submission" date="2020-11" db="EMBL/GenBank/DDBJ databases">
        <title>Sequencing the genomes of 1000 actinobacteria strains.</title>
        <authorList>
            <person name="Klenk H.-P."/>
        </authorList>
    </citation>
    <scope>NUCLEOTIDE SEQUENCE</scope>
    <source>
        <strain evidence="26">DSM 45356</strain>
    </source>
</reference>
<dbReference type="CDD" id="cd00082">
    <property type="entry name" value="HisKA"/>
    <property type="match status" value="1"/>
</dbReference>
<keyword evidence="7" id="KW-0597">Phosphoprotein</keyword>
<feature type="domain" description="Histidine kinase" evidence="24">
    <location>
        <begin position="242"/>
        <end position="451"/>
    </location>
</feature>
<evidence type="ECO:0000256" key="5">
    <source>
        <dbReference type="ARBA" id="ARBA00012438"/>
    </source>
</evidence>
<keyword evidence="20" id="KW-0464">Manganese</keyword>
<comment type="cofactor">
    <cofactor evidence="2">
        <name>Mn(2+)</name>
        <dbReference type="ChEBI" id="CHEBI:29035"/>
    </cofactor>
</comment>
<organism evidence="26 27">
    <name type="scientific">Longispora fulva</name>
    <dbReference type="NCBI Taxonomy" id="619741"/>
    <lineage>
        <taxon>Bacteria</taxon>
        <taxon>Bacillati</taxon>
        <taxon>Actinomycetota</taxon>
        <taxon>Actinomycetes</taxon>
        <taxon>Micromonosporales</taxon>
        <taxon>Micromonosporaceae</taxon>
        <taxon>Longispora</taxon>
    </lineage>
</organism>
<dbReference type="Gene3D" id="1.10.287.130">
    <property type="match status" value="1"/>
</dbReference>
<dbReference type="EC" id="2.7.13.3" evidence="5"/>
<comment type="catalytic activity">
    <reaction evidence="1">
        <text>ATP + protein L-histidine = ADP + protein N-phospho-L-histidine.</text>
        <dbReference type="EC" id="2.7.13.3"/>
    </reaction>
</comment>
<evidence type="ECO:0000256" key="17">
    <source>
        <dbReference type="ARBA" id="ARBA00023012"/>
    </source>
</evidence>
<dbReference type="SUPFAM" id="SSF158472">
    <property type="entry name" value="HAMP domain-like"/>
    <property type="match status" value="1"/>
</dbReference>
<evidence type="ECO:0000256" key="6">
    <source>
        <dbReference type="ARBA" id="ARBA00022475"/>
    </source>
</evidence>
<evidence type="ECO:0000256" key="21">
    <source>
        <dbReference type="ARBA" id="ARBA00040454"/>
    </source>
</evidence>
<keyword evidence="11 26" id="KW-0418">Kinase</keyword>
<evidence type="ECO:0000256" key="4">
    <source>
        <dbReference type="ARBA" id="ARBA00004651"/>
    </source>
</evidence>
<evidence type="ECO:0000256" key="22">
    <source>
        <dbReference type="ARBA" id="ARBA00041776"/>
    </source>
</evidence>
<evidence type="ECO:0000256" key="19">
    <source>
        <dbReference type="ARBA" id="ARBA00023026"/>
    </source>
</evidence>
<evidence type="ECO:0000256" key="20">
    <source>
        <dbReference type="ARBA" id="ARBA00023211"/>
    </source>
</evidence>
<dbReference type="PANTHER" id="PTHR44936:SF9">
    <property type="entry name" value="SENSOR PROTEIN CREC"/>
    <property type="match status" value="1"/>
</dbReference>